<dbReference type="KEGG" id="lce:LC2W_0095"/>
<evidence type="ECO:0000313" key="5">
    <source>
        <dbReference type="EMBL" id="POE39354.1"/>
    </source>
</evidence>
<dbReference type="GO" id="GO:0016787">
    <property type="term" value="F:hydrolase activity"/>
    <property type="evidence" value="ECO:0007669"/>
    <property type="project" value="UniProtKB-KW"/>
</dbReference>
<protein>
    <submittedName>
        <fullName evidence="4">ADP-ribose pyrophosphatase</fullName>
    </submittedName>
    <submittedName>
        <fullName evidence="6">Nucleoside triphosphatase YtkD</fullName>
    </submittedName>
</protein>
<dbReference type="EMBL" id="PKQJ01000012">
    <property type="protein sequence ID" value="PLC45837.1"/>
    <property type="molecule type" value="Genomic_DNA"/>
</dbReference>
<dbReference type="Gene3D" id="3.90.79.10">
    <property type="entry name" value="Nucleoside Triphosphate Pyrophosphohydrolase"/>
    <property type="match status" value="1"/>
</dbReference>
<dbReference type="EMBL" id="LKFU01000006">
    <property type="protein sequence ID" value="RND89785.1"/>
    <property type="molecule type" value="Genomic_DNA"/>
</dbReference>
<dbReference type="Proteomes" id="UP000237433">
    <property type="component" value="Unassembled WGS sequence"/>
</dbReference>
<accession>A0A0E2MCJ0</accession>
<accession>K6QIT4</accession>
<dbReference type="EMBL" id="LGIY01000037">
    <property type="protein sequence ID" value="POE39354.1"/>
    <property type="molecule type" value="Genomic_DNA"/>
</dbReference>
<evidence type="ECO:0000313" key="6">
    <source>
        <dbReference type="EMBL" id="RND89785.1"/>
    </source>
</evidence>
<dbReference type="InterPro" id="IPR015797">
    <property type="entry name" value="NUDIX_hydrolase-like_dom_sf"/>
</dbReference>
<reference evidence="6 9" key="2">
    <citation type="journal article" date="2018" name="Front. Microbiol.">
        <title>Conversion of Methionine to Cysteine in Lactobacillus paracasei Depends on the Highly Mobile cysK-ctl-cysE Gene Cluster.</title>
        <authorList>
            <person name="Wuthrich D."/>
            <person name="Irmler S."/>
            <person name="Berthoud H."/>
            <person name="Guggenbuhl B."/>
            <person name="Eugster E."/>
            <person name="Bruggmann R."/>
        </authorList>
    </citation>
    <scope>NUCLEOTIDE SEQUENCE [LARGE SCALE GENOMIC DNA]</scope>
    <source>
        <strain evidence="6 9">FAM18172</strain>
    </source>
</reference>
<dbReference type="PROSITE" id="PS51462">
    <property type="entry name" value="NUDIX"/>
    <property type="match status" value="1"/>
</dbReference>
<dbReference type="SUPFAM" id="SSF55811">
    <property type="entry name" value="Nudix"/>
    <property type="match status" value="1"/>
</dbReference>
<name>A0A1V0Q756_LACPA</name>
<accession>A0A1V0Q756</accession>
<accession>A0A125YCD0</accession>
<dbReference type="InterPro" id="IPR000086">
    <property type="entry name" value="NUDIX_hydrolase_dom"/>
</dbReference>
<evidence type="ECO:0000313" key="7">
    <source>
        <dbReference type="Proteomes" id="UP000234512"/>
    </source>
</evidence>
<sequence>MVKVHFGLTHKKVDSVLIIQFFNAGIIWVHNSKRRWELTGGKLEPGETMVQAAVRESYEESGAVVQASAIVPLGYYVLPTGHTTAVVSAKVERLQAIPASSEIDDRQVWFKPVPDAERSFHDDIYAQIFQHIGWPDE</sequence>
<dbReference type="AlphaFoldDB" id="A0A1V0Q756"/>
<gene>
    <name evidence="5" type="ORF">ACX51_14400</name>
    <name evidence="4" type="ORF">C0Q90_10475</name>
    <name evidence="6" type="ORF">FAM18172_00096</name>
</gene>
<dbReference type="Proteomes" id="UP000285532">
    <property type="component" value="Unassembled WGS sequence"/>
</dbReference>
<proteinExistence type="inferred from homology"/>
<evidence type="ECO:0000259" key="3">
    <source>
        <dbReference type="PROSITE" id="PS51462"/>
    </source>
</evidence>
<dbReference type="PROSITE" id="PS00893">
    <property type="entry name" value="NUDIX_BOX"/>
    <property type="match status" value="1"/>
</dbReference>
<evidence type="ECO:0000313" key="8">
    <source>
        <dbReference type="Proteomes" id="UP000237433"/>
    </source>
</evidence>
<dbReference type="KEGG" id="lcs:LCBD_0105"/>
<reference evidence="4 7" key="3">
    <citation type="journal article" date="2018" name="Genome Announc.">
        <title>Draft Genome Sequence of Lactobacillus paracasei DUP 13076, Which Exhibits Potent Antipathogenic Effects against Salmonella enterica Serovars Enteritidis, Typhimurium, and Heidelberg.</title>
        <authorList>
            <person name="Muyyarikkandy M.S."/>
            <person name="Alqahtani F.H."/>
            <person name="Mandoiu I."/>
            <person name="Amalaradjou M.A."/>
        </authorList>
    </citation>
    <scope>NUCLEOTIDE SEQUENCE [LARGE SCALE GENOMIC DNA]</scope>
    <source>
        <strain evidence="4 7">DUP 13076</strain>
    </source>
</reference>
<evidence type="ECO:0000313" key="4">
    <source>
        <dbReference type="EMBL" id="PLC45837.1"/>
    </source>
</evidence>
<dbReference type="PRINTS" id="PR00502">
    <property type="entry name" value="NUDIXFAMILY"/>
</dbReference>
<keyword evidence="1 2" id="KW-0378">Hydrolase</keyword>
<comment type="similarity">
    <text evidence="2">Belongs to the Nudix hydrolase family.</text>
</comment>
<dbReference type="Proteomes" id="UP000234512">
    <property type="component" value="Unassembled WGS sequence"/>
</dbReference>
<dbReference type="RefSeq" id="WP_003572982.1">
    <property type="nucleotide sequence ID" value="NC_010999.1"/>
</dbReference>
<dbReference type="InterPro" id="IPR020084">
    <property type="entry name" value="NUDIX_hydrolase_CS"/>
</dbReference>
<dbReference type="OMA" id="WEFPGGH"/>
<evidence type="ECO:0000256" key="2">
    <source>
        <dbReference type="RuleBase" id="RU003476"/>
    </source>
</evidence>
<organism evidence="4 7">
    <name type="scientific">Lacticaseibacillus paracasei</name>
    <name type="common">Lactobacillus paracasei</name>
    <dbReference type="NCBI Taxonomy" id="1597"/>
    <lineage>
        <taxon>Bacteria</taxon>
        <taxon>Bacillati</taxon>
        <taxon>Bacillota</taxon>
        <taxon>Bacilli</taxon>
        <taxon>Lactobacillales</taxon>
        <taxon>Lactobacillaceae</taxon>
        <taxon>Lacticaseibacillus</taxon>
    </lineage>
</organism>
<evidence type="ECO:0000256" key="1">
    <source>
        <dbReference type="ARBA" id="ARBA00022801"/>
    </source>
</evidence>
<feature type="domain" description="Nudix hydrolase" evidence="3">
    <location>
        <begin position="8"/>
        <end position="131"/>
    </location>
</feature>
<dbReference type="InterPro" id="IPR020476">
    <property type="entry name" value="Nudix_hydrolase"/>
</dbReference>
<reference evidence="5 8" key="1">
    <citation type="journal article" date="2015" name="J. Am. Soc. Brew. Chem.">
        <title>Dissolved carbon dioxide selects for lactic acid bacteria able to grow in and spoil packaged beer.</title>
        <authorList>
            <person name="Bergsveinson J."/>
            <person name="Redekop A."/>
            <person name="Zoerb S."/>
            <person name="Ziola B."/>
        </authorList>
    </citation>
    <scope>NUCLEOTIDE SEQUENCE [LARGE SCALE GENOMIC DNA]</scope>
    <source>
        <strain evidence="5 8">CCC B1205</strain>
    </source>
</reference>
<dbReference type="OrthoDB" id="9787476at2"/>
<comment type="caution">
    <text evidence="4">The sequence shown here is derived from an EMBL/GenBank/DDBJ whole genome shotgun (WGS) entry which is preliminary data.</text>
</comment>
<dbReference type="Pfam" id="PF00293">
    <property type="entry name" value="NUDIX"/>
    <property type="match status" value="1"/>
</dbReference>
<evidence type="ECO:0000313" key="9">
    <source>
        <dbReference type="Proteomes" id="UP000285532"/>
    </source>
</evidence>
<accession>K6RS69</accession>